<dbReference type="InterPro" id="IPR035892">
    <property type="entry name" value="C2_domain_sf"/>
</dbReference>
<dbReference type="EMBL" id="KK852468">
    <property type="protein sequence ID" value="KDR23282.1"/>
    <property type="molecule type" value="Genomic_DNA"/>
</dbReference>
<accession>A0A067RHL4</accession>
<comment type="similarity">
    <text evidence="3">Belongs to the unc-13 family.</text>
</comment>
<evidence type="ECO:0000256" key="2">
    <source>
        <dbReference type="ARBA" id="ARBA00004603"/>
    </source>
</evidence>
<dbReference type="InterPro" id="IPR014770">
    <property type="entry name" value="Munc13_1"/>
</dbReference>
<dbReference type="Gene3D" id="1.10.357.50">
    <property type="match status" value="1"/>
</dbReference>
<dbReference type="Pfam" id="PF00168">
    <property type="entry name" value="C2"/>
    <property type="match status" value="2"/>
</dbReference>
<evidence type="ECO:0000313" key="11">
    <source>
        <dbReference type="EMBL" id="KDR23282.1"/>
    </source>
</evidence>
<comment type="subcellular location">
    <subcellularLocation>
        <location evidence="1">Cytoplasm</location>
    </subcellularLocation>
    <subcellularLocation>
        <location evidence="2">Late endosome</location>
    </subcellularLocation>
</comment>
<feature type="domain" description="MHD2" evidence="10">
    <location>
        <begin position="879"/>
        <end position="987"/>
    </location>
</feature>
<dbReference type="Gene3D" id="2.60.40.150">
    <property type="entry name" value="C2 domain"/>
    <property type="match status" value="2"/>
</dbReference>
<dbReference type="OMA" id="TLSEEWC"/>
<dbReference type="SMART" id="SM00239">
    <property type="entry name" value="C2"/>
    <property type="match status" value="2"/>
</dbReference>
<dbReference type="InterPro" id="IPR000008">
    <property type="entry name" value="C2_dom"/>
</dbReference>
<organism evidence="11 12">
    <name type="scientific">Zootermopsis nevadensis</name>
    <name type="common">Dampwood termite</name>
    <dbReference type="NCBI Taxonomy" id="136037"/>
    <lineage>
        <taxon>Eukaryota</taxon>
        <taxon>Metazoa</taxon>
        <taxon>Ecdysozoa</taxon>
        <taxon>Arthropoda</taxon>
        <taxon>Hexapoda</taxon>
        <taxon>Insecta</taxon>
        <taxon>Pterygota</taxon>
        <taxon>Neoptera</taxon>
        <taxon>Polyneoptera</taxon>
        <taxon>Dictyoptera</taxon>
        <taxon>Blattodea</taxon>
        <taxon>Blattoidea</taxon>
        <taxon>Termitoidae</taxon>
        <taxon>Termopsidae</taxon>
        <taxon>Zootermopsis</taxon>
    </lineage>
</organism>
<gene>
    <name evidence="11" type="ORF">L798_15589</name>
</gene>
<proteinExistence type="inferred from homology"/>
<sequence length="1170" mass="134053">MEEEMWRQFYEKVKESESKKDRTEHDIRIQELDGGFFEKFGTLLKEQHSQQEDGDGLASVREDEQPRSVELQLDIPEETGEGSPAMALQDSDSEPDDADKREFITDAMGWNIEELYSEILYEILHIVGCDAAAEEERAPLFCYLQEAFKLDYEKHNQLLEMARAKEAPNILLNVEVIEARDLRPKDANGLSDPFCTLFLTSSVAHRYNTSVKQETLNPVWEEHFSLPVENPAEDVLYVEVWDFDPAETVREKMMKIGEVKGVRGLRKLMKEIAVTASTGKHDNELVGCAALPLKNIPASGQTLWCTLEKKGKAKKQGDVKIQLSFSSEKNSQVASQEHRHLLRLMLLHELENSKECDLEEPDGKMFSKCKVGVEPFQWNGKFSQSAETILTQHLVQCGLSTAVVTLAQWVEFSSVHVDHPLSFITFSLLLQKLIKPLQNGLITDDEEKLFWEAAKKILPSCYNGIRKIRKLTHSDKSTLQQLSAILSILSQLATLQPPEGTNLFPPSIYGWLAVSENEPNCDIRATLDAAVTQGAEDWFFHILENNNSNDPSEEAQLNHLIRIIQLLRTDLQKAIEFHDRLFQQYFRFSYAKTLYKLYESKVAELVEPVVTEVCKSLKPLKFNDRATDGICDNDPLLMGTTLFELYLIVQRFAVLGTGLCPVDSDVFNIHNFHLWFHAGVAQWLDIALYKALQRIKKAVEIDNLVPVDGSVKYSSSAVDTLAIFYQIKIFWKQLAWPDVEGSYTFVAKIIDDICRCSVFYADQMSGKVEGMGESQNVYEKKFEVTNEWCLAINNIDYVQQSIQPFVGELGMEEIVTSLANFRSQTAADHCQRTLQLVIDNAVDTVGNKILELLEKVAEKMAPAINRFLLEGAELLKQENNCVDRLMKYLDDNLLTLHSHLNTDNFSRILSIIWENLSHTMYELVESNLERRRPPTFFLNLHETLKILVGFFKQGEEKNETNSPAILKQIEHLLLLHGMETWELIHQYNLERREEQIALELPNLGLLTVRIQFVEDLLRIEILNARNLHAMDANGSCDPYVKVHLLPEEKFRTVTKPRTKTHKKTMFPLFDENFTLHLTPEQRHLKNGLIMFTVKDQDFLGMNEFLGEAFVSFSDVPKTDMTTGLEELEQVHLKLSRPTKQDSEAYRALENRHDKLSRDFLKKEKAKYSSS</sequence>
<evidence type="ECO:0000256" key="3">
    <source>
        <dbReference type="ARBA" id="ARBA00005823"/>
    </source>
</evidence>
<dbReference type="PANTHER" id="PTHR45999:SF2">
    <property type="entry name" value="PROTEIN UNC-13 HOMOLOG 4B"/>
    <property type="match status" value="1"/>
</dbReference>
<evidence type="ECO:0000256" key="6">
    <source>
        <dbReference type="ARBA" id="ARBA00022753"/>
    </source>
</evidence>
<dbReference type="GO" id="GO:0005770">
    <property type="term" value="C:late endosome"/>
    <property type="evidence" value="ECO:0007669"/>
    <property type="project" value="UniProtKB-SubCell"/>
</dbReference>
<evidence type="ECO:0000259" key="8">
    <source>
        <dbReference type="PROSITE" id="PS50004"/>
    </source>
</evidence>
<keyword evidence="6" id="KW-0967">Endosome</keyword>
<dbReference type="eggNOG" id="KOG1328">
    <property type="taxonomic scope" value="Eukaryota"/>
</dbReference>
<dbReference type="PROSITE" id="PS50004">
    <property type="entry name" value="C2"/>
    <property type="match status" value="2"/>
</dbReference>
<dbReference type="Proteomes" id="UP000027135">
    <property type="component" value="Unassembled WGS sequence"/>
</dbReference>
<dbReference type="InParanoid" id="A0A067RHL4"/>
<keyword evidence="4" id="KW-0268">Exocytosis</keyword>
<dbReference type="SUPFAM" id="SSF49562">
    <property type="entry name" value="C2 domain (Calcium/lipid-binding domain, CaLB)"/>
    <property type="match status" value="2"/>
</dbReference>
<evidence type="ECO:0000259" key="9">
    <source>
        <dbReference type="PROSITE" id="PS51258"/>
    </source>
</evidence>
<dbReference type="PROSITE" id="PS51259">
    <property type="entry name" value="MHD2"/>
    <property type="match status" value="1"/>
</dbReference>
<dbReference type="InterPro" id="IPR052095">
    <property type="entry name" value="UNC-13_domain"/>
</dbReference>
<keyword evidence="12" id="KW-1185">Reference proteome</keyword>
<dbReference type="FunCoup" id="A0A067RHL4">
    <property type="interactions" value="10"/>
</dbReference>
<evidence type="ECO:0000256" key="4">
    <source>
        <dbReference type="ARBA" id="ARBA00022483"/>
    </source>
</evidence>
<protein>
    <submittedName>
        <fullName evidence="11">BAI1-associated protein 3</fullName>
    </submittedName>
</protein>
<name>A0A067RHL4_ZOONE</name>
<reference evidence="11 12" key="1">
    <citation type="journal article" date="2014" name="Nat. Commun.">
        <title>Molecular traces of alternative social organization in a termite genome.</title>
        <authorList>
            <person name="Terrapon N."/>
            <person name="Li C."/>
            <person name="Robertson H.M."/>
            <person name="Ji L."/>
            <person name="Meng X."/>
            <person name="Booth W."/>
            <person name="Chen Z."/>
            <person name="Childers C.P."/>
            <person name="Glastad K.M."/>
            <person name="Gokhale K."/>
            <person name="Gowin J."/>
            <person name="Gronenberg W."/>
            <person name="Hermansen R.A."/>
            <person name="Hu H."/>
            <person name="Hunt B.G."/>
            <person name="Huylmans A.K."/>
            <person name="Khalil S.M."/>
            <person name="Mitchell R.D."/>
            <person name="Munoz-Torres M.C."/>
            <person name="Mustard J.A."/>
            <person name="Pan H."/>
            <person name="Reese J.T."/>
            <person name="Scharf M.E."/>
            <person name="Sun F."/>
            <person name="Vogel H."/>
            <person name="Xiao J."/>
            <person name="Yang W."/>
            <person name="Yang Z."/>
            <person name="Yang Z."/>
            <person name="Zhou J."/>
            <person name="Zhu J."/>
            <person name="Brent C.S."/>
            <person name="Elsik C.G."/>
            <person name="Goodisman M.A."/>
            <person name="Liberles D.A."/>
            <person name="Roe R.M."/>
            <person name="Vargo E.L."/>
            <person name="Vilcinskas A."/>
            <person name="Wang J."/>
            <person name="Bornberg-Bauer E."/>
            <person name="Korb J."/>
            <person name="Zhang G."/>
            <person name="Liebig J."/>
        </authorList>
    </citation>
    <scope>NUCLEOTIDE SEQUENCE [LARGE SCALE GENOMIC DNA]</scope>
    <source>
        <tissue evidence="11">Whole organism</tissue>
    </source>
</reference>
<dbReference type="PRINTS" id="PR00360">
    <property type="entry name" value="C2DOMAIN"/>
</dbReference>
<feature type="domain" description="MHD1" evidence="9">
    <location>
        <begin position="643"/>
        <end position="764"/>
    </location>
</feature>
<evidence type="ECO:0000256" key="5">
    <source>
        <dbReference type="ARBA" id="ARBA00022490"/>
    </source>
</evidence>
<dbReference type="GO" id="GO:0006887">
    <property type="term" value="P:exocytosis"/>
    <property type="evidence" value="ECO:0007669"/>
    <property type="project" value="UniProtKB-KW"/>
</dbReference>
<dbReference type="PROSITE" id="PS51258">
    <property type="entry name" value="MHD1"/>
    <property type="match status" value="1"/>
</dbReference>
<dbReference type="InterPro" id="IPR014772">
    <property type="entry name" value="Munc13_dom-2"/>
</dbReference>
<feature type="domain" description="C2" evidence="8">
    <location>
        <begin position="151"/>
        <end position="276"/>
    </location>
</feature>
<evidence type="ECO:0000256" key="1">
    <source>
        <dbReference type="ARBA" id="ARBA00004496"/>
    </source>
</evidence>
<evidence type="ECO:0000256" key="7">
    <source>
        <dbReference type="SAM" id="MobiDB-lite"/>
    </source>
</evidence>
<keyword evidence="5" id="KW-0963">Cytoplasm</keyword>
<evidence type="ECO:0000313" key="12">
    <source>
        <dbReference type="Proteomes" id="UP000027135"/>
    </source>
</evidence>
<feature type="domain" description="C2" evidence="8">
    <location>
        <begin position="997"/>
        <end position="1131"/>
    </location>
</feature>
<dbReference type="PANTHER" id="PTHR45999">
    <property type="entry name" value="UNC-13-4A, ISOFORM B"/>
    <property type="match status" value="1"/>
</dbReference>
<feature type="region of interest" description="Disordered" evidence="7">
    <location>
        <begin position="47"/>
        <end position="98"/>
    </location>
</feature>
<dbReference type="CDD" id="cd04009">
    <property type="entry name" value="C2B_Munc13-like"/>
    <property type="match status" value="1"/>
</dbReference>
<dbReference type="GO" id="GO:0099503">
    <property type="term" value="C:secretory vesicle"/>
    <property type="evidence" value="ECO:0007669"/>
    <property type="project" value="TreeGrafter"/>
</dbReference>
<dbReference type="AlphaFoldDB" id="A0A067RHL4"/>
<evidence type="ECO:0000259" key="10">
    <source>
        <dbReference type="PROSITE" id="PS51259"/>
    </source>
</evidence>